<gene>
    <name evidence="2" type="ORF">M9458_027331</name>
</gene>
<feature type="region of interest" description="Disordered" evidence="1">
    <location>
        <begin position="1"/>
        <end position="51"/>
    </location>
</feature>
<reference evidence="2 3" key="1">
    <citation type="submission" date="2024-05" db="EMBL/GenBank/DDBJ databases">
        <title>Genome sequencing and assembly of Indian major carp, Cirrhinus mrigala (Hamilton, 1822).</title>
        <authorList>
            <person name="Mohindra V."/>
            <person name="Chowdhury L.M."/>
            <person name="Lal K."/>
            <person name="Jena J.K."/>
        </authorList>
    </citation>
    <scope>NUCLEOTIDE SEQUENCE [LARGE SCALE GENOMIC DNA]</scope>
    <source>
        <strain evidence="2">CM1030</strain>
        <tissue evidence="2">Blood</tissue>
    </source>
</reference>
<sequence>EEEEEDNAGVDSELDESEESEPEDVEDIDLSKVEEKLVAPPSKCPSGPPLA</sequence>
<organism evidence="2 3">
    <name type="scientific">Cirrhinus mrigala</name>
    <name type="common">Mrigala</name>
    <dbReference type="NCBI Taxonomy" id="683832"/>
    <lineage>
        <taxon>Eukaryota</taxon>
        <taxon>Metazoa</taxon>
        <taxon>Chordata</taxon>
        <taxon>Craniata</taxon>
        <taxon>Vertebrata</taxon>
        <taxon>Euteleostomi</taxon>
        <taxon>Actinopterygii</taxon>
        <taxon>Neopterygii</taxon>
        <taxon>Teleostei</taxon>
        <taxon>Ostariophysi</taxon>
        <taxon>Cypriniformes</taxon>
        <taxon>Cyprinidae</taxon>
        <taxon>Labeoninae</taxon>
        <taxon>Labeonini</taxon>
        <taxon>Cirrhinus</taxon>
    </lineage>
</organism>
<feature type="compositionally biased region" description="Pro residues" evidence="1">
    <location>
        <begin position="42"/>
        <end position="51"/>
    </location>
</feature>
<dbReference type="AlphaFoldDB" id="A0ABD0PXE6"/>
<dbReference type="EMBL" id="JAMKFB020000013">
    <property type="protein sequence ID" value="KAL0178437.1"/>
    <property type="molecule type" value="Genomic_DNA"/>
</dbReference>
<name>A0ABD0PXE6_CIRMR</name>
<comment type="caution">
    <text evidence="2">The sequence shown here is derived from an EMBL/GenBank/DDBJ whole genome shotgun (WGS) entry which is preliminary data.</text>
</comment>
<keyword evidence="3" id="KW-1185">Reference proteome</keyword>
<feature type="non-terminal residue" evidence="2">
    <location>
        <position position="51"/>
    </location>
</feature>
<dbReference type="Proteomes" id="UP001529510">
    <property type="component" value="Unassembled WGS sequence"/>
</dbReference>
<evidence type="ECO:0000256" key="1">
    <source>
        <dbReference type="SAM" id="MobiDB-lite"/>
    </source>
</evidence>
<evidence type="ECO:0000313" key="3">
    <source>
        <dbReference type="Proteomes" id="UP001529510"/>
    </source>
</evidence>
<accession>A0ABD0PXE6</accession>
<evidence type="ECO:0000313" key="2">
    <source>
        <dbReference type="EMBL" id="KAL0178437.1"/>
    </source>
</evidence>
<protein>
    <submittedName>
        <fullName evidence="2">Uncharacterized protein</fullName>
    </submittedName>
</protein>
<proteinExistence type="predicted"/>
<feature type="compositionally biased region" description="Acidic residues" evidence="1">
    <location>
        <begin position="1"/>
        <end position="28"/>
    </location>
</feature>
<feature type="non-terminal residue" evidence="2">
    <location>
        <position position="1"/>
    </location>
</feature>